<sequence length="403" mass="42533">MPSPSDQEAPTLVEDRAETASMSSQDGRGSVDSVTSVSSAPTNITTPDLSDTEKPVATAVLPSPSRRVKLASPKTPERVKEVAPVQDSRRSPGKAATESNTKSPASEGAPAGPKTTPKPAEKVAAAASGLPAAETPVVEGSSSRKRAPSTDKLPVVKIVPAKVESPKPKATKASLKLTRKRKAEEDQDESDEEAGKDAAAAKSPGKKPYGLRSPVANCYYVTRAEEMLNDPLDFDDLVYDETRPGKAKQIFNTFLHFRYAQGQPIPTVMSGGCGPAGTPPGPCKPPTPKKRRSTPGSDSDSLKKGVLSREHEKKVEQDQLQAAETPNGKKKPSSSSPARAKAKVLNEDDLLVPGYITGRTTDRTNSQGGILVGDINDAIKTGPRTAKKFGGRGRRGRGTWRGA</sequence>
<evidence type="ECO:0000313" key="3">
    <source>
        <dbReference type="Proteomes" id="UP001239445"/>
    </source>
</evidence>
<comment type="caution">
    <text evidence="2">The sequence shown here is derived from an EMBL/GenBank/DDBJ whole genome shotgun (WGS) entry which is preliminary data.</text>
</comment>
<feature type="compositionally biased region" description="Basic and acidic residues" evidence="1">
    <location>
        <begin position="300"/>
        <end position="317"/>
    </location>
</feature>
<dbReference type="EMBL" id="MU839834">
    <property type="protein sequence ID" value="KAK1755183.1"/>
    <property type="molecule type" value="Genomic_DNA"/>
</dbReference>
<name>A0AAJ0BBE4_9PEZI</name>
<feature type="region of interest" description="Disordered" evidence="1">
    <location>
        <begin position="270"/>
        <end position="403"/>
    </location>
</feature>
<dbReference type="Proteomes" id="UP001239445">
    <property type="component" value="Unassembled WGS sequence"/>
</dbReference>
<protein>
    <submittedName>
        <fullName evidence="2">Uncharacterized protein</fullName>
    </submittedName>
</protein>
<feature type="compositionally biased region" description="Basic residues" evidence="1">
    <location>
        <begin position="385"/>
        <end position="403"/>
    </location>
</feature>
<accession>A0AAJ0BBE4</accession>
<evidence type="ECO:0000313" key="2">
    <source>
        <dbReference type="EMBL" id="KAK1755183.1"/>
    </source>
</evidence>
<organism evidence="2 3">
    <name type="scientific">Echria macrotheca</name>
    <dbReference type="NCBI Taxonomy" id="438768"/>
    <lineage>
        <taxon>Eukaryota</taxon>
        <taxon>Fungi</taxon>
        <taxon>Dikarya</taxon>
        <taxon>Ascomycota</taxon>
        <taxon>Pezizomycotina</taxon>
        <taxon>Sordariomycetes</taxon>
        <taxon>Sordariomycetidae</taxon>
        <taxon>Sordariales</taxon>
        <taxon>Schizotheciaceae</taxon>
        <taxon>Echria</taxon>
    </lineage>
</organism>
<feature type="compositionally biased region" description="Acidic residues" evidence="1">
    <location>
        <begin position="185"/>
        <end position="194"/>
    </location>
</feature>
<dbReference type="AlphaFoldDB" id="A0AAJ0BBE4"/>
<keyword evidence="3" id="KW-1185">Reference proteome</keyword>
<gene>
    <name evidence="2" type="ORF">QBC47DRAFT_361212</name>
</gene>
<feature type="compositionally biased region" description="Polar residues" evidence="1">
    <location>
        <begin position="20"/>
        <end position="49"/>
    </location>
</feature>
<proteinExistence type="predicted"/>
<reference evidence="2" key="1">
    <citation type="submission" date="2023-06" db="EMBL/GenBank/DDBJ databases">
        <title>Genome-scale phylogeny and comparative genomics of the fungal order Sordariales.</title>
        <authorList>
            <consortium name="Lawrence Berkeley National Laboratory"/>
            <person name="Hensen N."/>
            <person name="Bonometti L."/>
            <person name="Westerberg I."/>
            <person name="Brannstrom I.O."/>
            <person name="Guillou S."/>
            <person name="Cros-Aarteil S."/>
            <person name="Calhoun S."/>
            <person name="Haridas S."/>
            <person name="Kuo A."/>
            <person name="Mondo S."/>
            <person name="Pangilinan J."/>
            <person name="Riley R."/>
            <person name="Labutti K."/>
            <person name="Andreopoulos B."/>
            <person name="Lipzen A."/>
            <person name="Chen C."/>
            <person name="Yanf M."/>
            <person name="Daum C."/>
            <person name="Ng V."/>
            <person name="Clum A."/>
            <person name="Steindorff A."/>
            <person name="Ohm R."/>
            <person name="Martin F."/>
            <person name="Silar P."/>
            <person name="Natvig D."/>
            <person name="Lalanne C."/>
            <person name="Gautier V."/>
            <person name="Ament-Velasquez S.L."/>
            <person name="Kruys A."/>
            <person name="Hutchinson M.I."/>
            <person name="Powell A.J."/>
            <person name="Barry K."/>
            <person name="Miller A.N."/>
            <person name="Grigoriev I.V."/>
            <person name="Debuchy R."/>
            <person name="Gladieux P."/>
            <person name="Thoren M.H."/>
            <person name="Johannesson H."/>
        </authorList>
    </citation>
    <scope>NUCLEOTIDE SEQUENCE</scope>
    <source>
        <strain evidence="2">PSN4</strain>
    </source>
</reference>
<feature type="compositionally biased region" description="Low complexity" evidence="1">
    <location>
        <begin position="108"/>
        <end position="118"/>
    </location>
</feature>
<feature type="compositionally biased region" description="Low complexity" evidence="1">
    <location>
        <begin position="197"/>
        <end position="208"/>
    </location>
</feature>
<evidence type="ECO:0000256" key="1">
    <source>
        <dbReference type="SAM" id="MobiDB-lite"/>
    </source>
</evidence>
<feature type="compositionally biased region" description="Pro residues" evidence="1">
    <location>
        <begin position="277"/>
        <end position="286"/>
    </location>
</feature>
<feature type="region of interest" description="Disordered" evidence="1">
    <location>
        <begin position="1"/>
        <end position="213"/>
    </location>
</feature>